<dbReference type="EMBL" id="ML991781">
    <property type="protein sequence ID" value="KAF2237155.1"/>
    <property type="molecule type" value="Genomic_DNA"/>
</dbReference>
<dbReference type="InterPro" id="IPR029058">
    <property type="entry name" value="AB_hydrolase_fold"/>
</dbReference>
<evidence type="ECO:0000256" key="1">
    <source>
        <dbReference type="SAM" id="SignalP"/>
    </source>
</evidence>
<keyword evidence="1" id="KW-0732">Signal</keyword>
<dbReference type="Proteomes" id="UP000800092">
    <property type="component" value="Unassembled WGS sequence"/>
</dbReference>
<dbReference type="OrthoDB" id="190201at2759"/>
<accession>A0A6A6HGB7</accession>
<evidence type="ECO:0000313" key="3">
    <source>
        <dbReference type="EMBL" id="KAF2237155.1"/>
    </source>
</evidence>
<dbReference type="InterPro" id="IPR000073">
    <property type="entry name" value="AB_hydrolase_1"/>
</dbReference>
<protein>
    <recommendedName>
        <fullName evidence="2">AB hydrolase-1 domain-containing protein</fullName>
    </recommendedName>
</protein>
<evidence type="ECO:0000259" key="2">
    <source>
        <dbReference type="Pfam" id="PF12697"/>
    </source>
</evidence>
<keyword evidence="4" id="KW-1185">Reference proteome</keyword>
<dbReference type="Pfam" id="PF12697">
    <property type="entry name" value="Abhydrolase_6"/>
    <property type="match status" value="1"/>
</dbReference>
<name>A0A6A6HGB7_VIRVR</name>
<gene>
    <name evidence="3" type="ORF">EV356DRAFT_442255</name>
</gene>
<dbReference type="AlphaFoldDB" id="A0A6A6HGB7"/>
<dbReference type="SUPFAM" id="SSF53474">
    <property type="entry name" value="alpha/beta-Hydrolases"/>
    <property type="match status" value="1"/>
</dbReference>
<evidence type="ECO:0000313" key="4">
    <source>
        <dbReference type="Proteomes" id="UP000800092"/>
    </source>
</evidence>
<sequence length="372" mass="39974">MSLLTLLALTLGTTTARKCQNITVPIDISARVGIFNIQAPASDIDTTNFFLNDTQQGHNFTQEILEGYRTISGKYNLAATYCAPDSGHGKVAQVLTHGIGFDRSYWDLSYNNYNYSYVETAVDQYDFSTVTWDRLGIGMSSHGDPVSAIQEPLEEAALHALTKMTRNGELPGIDCKFDKVVHVGHSFGSVISYSLTRDYPTASDGLILTGFSGNATFLAYFALGGNFVLANTIPHLSAYPAGYFAAGDASGVQTNFFAPGDFDPNILELGFQTQQPVTAGEILTIAASGVNHFAGPVIVITGERDVPFCGGDCLATGNPALPNIPDDVKPDFPNASVFKTFIVPASGHGLNLEYSHKTTYHVAQQFLNENGL</sequence>
<proteinExistence type="predicted"/>
<feature type="chain" id="PRO_5025651329" description="AB hydrolase-1 domain-containing protein" evidence="1">
    <location>
        <begin position="17"/>
        <end position="372"/>
    </location>
</feature>
<feature type="domain" description="AB hydrolase-1" evidence="2">
    <location>
        <begin position="94"/>
        <end position="353"/>
    </location>
</feature>
<organism evidence="3 4">
    <name type="scientific">Viridothelium virens</name>
    <name type="common">Speckled blister lichen</name>
    <name type="synonym">Trypethelium virens</name>
    <dbReference type="NCBI Taxonomy" id="1048519"/>
    <lineage>
        <taxon>Eukaryota</taxon>
        <taxon>Fungi</taxon>
        <taxon>Dikarya</taxon>
        <taxon>Ascomycota</taxon>
        <taxon>Pezizomycotina</taxon>
        <taxon>Dothideomycetes</taxon>
        <taxon>Dothideomycetes incertae sedis</taxon>
        <taxon>Trypetheliales</taxon>
        <taxon>Trypetheliaceae</taxon>
        <taxon>Viridothelium</taxon>
    </lineage>
</organism>
<reference evidence="3" key="1">
    <citation type="journal article" date="2020" name="Stud. Mycol.">
        <title>101 Dothideomycetes genomes: a test case for predicting lifestyles and emergence of pathogens.</title>
        <authorList>
            <person name="Haridas S."/>
            <person name="Albert R."/>
            <person name="Binder M."/>
            <person name="Bloem J."/>
            <person name="Labutti K."/>
            <person name="Salamov A."/>
            <person name="Andreopoulos B."/>
            <person name="Baker S."/>
            <person name="Barry K."/>
            <person name="Bills G."/>
            <person name="Bluhm B."/>
            <person name="Cannon C."/>
            <person name="Castanera R."/>
            <person name="Culley D."/>
            <person name="Daum C."/>
            <person name="Ezra D."/>
            <person name="Gonzalez J."/>
            <person name="Henrissat B."/>
            <person name="Kuo A."/>
            <person name="Liang C."/>
            <person name="Lipzen A."/>
            <person name="Lutzoni F."/>
            <person name="Magnuson J."/>
            <person name="Mondo S."/>
            <person name="Nolan M."/>
            <person name="Ohm R."/>
            <person name="Pangilinan J."/>
            <person name="Park H.-J."/>
            <person name="Ramirez L."/>
            <person name="Alfaro M."/>
            <person name="Sun H."/>
            <person name="Tritt A."/>
            <person name="Yoshinaga Y."/>
            <person name="Zwiers L.-H."/>
            <person name="Turgeon B."/>
            <person name="Goodwin S."/>
            <person name="Spatafora J."/>
            <person name="Crous P."/>
            <person name="Grigoriev I."/>
        </authorList>
    </citation>
    <scope>NUCLEOTIDE SEQUENCE</scope>
    <source>
        <strain evidence="3">Tuck. ex Michener</strain>
    </source>
</reference>
<feature type="signal peptide" evidence="1">
    <location>
        <begin position="1"/>
        <end position="16"/>
    </location>
</feature>
<dbReference type="Gene3D" id="3.40.50.1820">
    <property type="entry name" value="alpha/beta hydrolase"/>
    <property type="match status" value="1"/>
</dbReference>